<sequence>MKPPYQPRLYCTMRSDLVEALRAFPYKHALIRRSYQIQSPSATEPVLHEAFQYGTGVACVFLKSMLWYAKPTGFGAIETILHDAFRVDACLAGLSLLSMYPCLAGLSLLSMYPMMHSELVQALQAFPCKDA</sequence>
<evidence type="ECO:0000313" key="1">
    <source>
        <dbReference type="EMBL" id="KAK5817479.1"/>
    </source>
</evidence>
<dbReference type="EMBL" id="JARKNE010000007">
    <property type="protein sequence ID" value="KAK5817479.1"/>
    <property type="molecule type" value="Genomic_DNA"/>
</dbReference>
<evidence type="ECO:0000313" key="2">
    <source>
        <dbReference type="Proteomes" id="UP001358586"/>
    </source>
</evidence>
<comment type="caution">
    <text evidence="1">The sequence shown here is derived from an EMBL/GenBank/DDBJ whole genome shotgun (WGS) entry which is preliminary data.</text>
</comment>
<organism evidence="1 2">
    <name type="scientific">Gossypium arboreum</name>
    <name type="common">Tree cotton</name>
    <name type="synonym">Gossypium nanking</name>
    <dbReference type="NCBI Taxonomy" id="29729"/>
    <lineage>
        <taxon>Eukaryota</taxon>
        <taxon>Viridiplantae</taxon>
        <taxon>Streptophyta</taxon>
        <taxon>Embryophyta</taxon>
        <taxon>Tracheophyta</taxon>
        <taxon>Spermatophyta</taxon>
        <taxon>Magnoliopsida</taxon>
        <taxon>eudicotyledons</taxon>
        <taxon>Gunneridae</taxon>
        <taxon>Pentapetalae</taxon>
        <taxon>rosids</taxon>
        <taxon>malvids</taxon>
        <taxon>Malvales</taxon>
        <taxon>Malvaceae</taxon>
        <taxon>Malvoideae</taxon>
        <taxon>Gossypium</taxon>
    </lineage>
</organism>
<proteinExistence type="predicted"/>
<gene>
    <name evidence="1" type="ORF">PVK06_022403</name>
</gene>
<protein>
    <submittedName>
        <fullName evidence="1">Uncharacterized protein</fullName>
    </submittedName>
</protein>
<name>A0ABR0P8E3_GOSAR</name>
<accession>A0ABR0P8E3</accession>
<reference evidence="1 2" key="1">
    <citation type="submission" date="2023-03" db="EMBL/GenBank/DDBJ databases">
        <title>WGS of Gossypium arboreum.</title>
        <authorList>
            <person name="Yu D."/>
        </authorList>
    </citation>
    <scope>NUCLEOTIDE SEQUENCE [LARGE SCALE GENOMIC DNA]</scope>
    <source>
        <tissue evidence="1">Leaf</tissue>
    </source>
</reference>
<dbReference type="Proteomes" id="UP001358586">
    <property type="component" value="Chromosome 7"/>
</dbReference>
<keyword evidence="2" id="KW-1185">Reference proteome</keyword>